<comment type="similarity">
    <text evidence="2 7">Belongs to the methyltransferase superfamily. L-isoaspartyl/D-aspartyl protein methyltransferase family.</text>
</comment>
<protein>
    <recommendedName>
        <fullName evidence="7">Protein-L-isoaspartate O-methyltransferase</fullName>
        <ecNumber evidence="7">2.1.1.77</ecNumber>
    </recommendedName>
    <alternativeName>
        <fullName evidence="7">L-isoaspartyl protein carboxyl methyltransferase</fullName>
    </alternativeName>
    <alternativeName>
        <fullName evidence="7">Protein L-isoaspartyl methyltransferase</fullName>
    </alternativeName>
    <alternativeName>
        <fullName evidence="7">Protein-beta-aspartate methyltransferase</fullName>
        <shortName evidence="7">PIMT</shortName>
    </alternativeName>
</protein>
<evidence type="ECO:0000256" key="2">
    <source>
        <dbReference type="ARBA" id="ARBA00005369"/>
    </source>
</evidence>
<evidence type="ECO:0000256" key="5">
    <source>
        <dbReference type="ARBA" id="ARBA00022679"/>
    </source>
</evidence>
<dbReference type="CDD" id="cd02440">
    <property type="entry name" value="AdoMet_MTases"/>
    <property type="match status" value="1"/>
</dbReference>
<proteinExistence type="inferred from homology"/>
<evidence type="ECO:0000256" key="7">
    <source>
        <dbReference type="HAMAP-Rule" id="MF_00090"/>
    </source>
</evidence>
<evidence type="ECO:0000313" key="9">
    <source>
        <dbReference type="Proteomes" id="UP001549366"/>
    </source>
</evidence>
<sequence>MRDAELKGIGMTSPRTRNRLINRLAEQGIVATDVLDVMREVPRHIFVDEALAQRAYEDTALPIGHNQTISQPYIVARMTEALMAGGALNKVLEVGTGSGYQTAVLAHLVKQVYSVERIQPLHVKARSRLRRLSLLNAHLKLSDGTMGWPGLAPFDGIMVTAAPGKVPVELLEQLSEDGGRLVIPVGDFHQELLLVVRHGQEFHQEVLELVRFVPMLSGVIR</sequence>
<name>A0ABV2SMW9_9GAMM</name>
<gene>
    <name evidence="7" type="primary">pcm</name>
    <name evidence="8" type="ORF">V5J35_004306</name>
</gene>
<dbReference type="GO" id="GO:0032259">
    <property type="term" value="P:methylation"/>
    <property type="evidence" value="ECO:0007669"/>
    <property type="project" value="UniProtKB-KW"/>
</dbReference>
<dbReference type="InterPro" id="IPR029063">
    <property type="entry name" value="SAM-dependent_MTases_sf"/>
</dbReference>
<dbReference type="InterPro" id="IPR000682">
    <property type="entry name" value="PCMT"/>
</dbReference>
<comment type="subcellular location">
    <subcellularLocation>
        <location evidence="1 7">Cytoplasm</location>
    </subcellularLocation>
</comment>
<keyword evidence="5 7" id="KW-0808">Transferase</keyword>
<evidence type="ECO:0000256" key="4">
    <source>
        <dbReference type="ARBA" id="ARBA00022603"/>
    </source>
</evidence>
<feature type="active site" evidence="7">
    <location>
        <position position="70"/>
    </location>
</feature>
<comment type="caution">
    <text evidence="8">The sequence shown here is derived from an EMBL/GenBank/DDBJ whole genome shotgun (WGS) entry which is preliminary data.</text>
</comment>
<dbReference type="PROSITE" id="PS01279">
    <property type="entry name" value="PCMT"/>
    <property type="match status" value="1"/>
</dbReference>
<evidence type="ECO:0000313" key="8">
    <source>
        <dbReference type="EMBL" id="MET4759114.1"/>
    </source>
</evidence>
<comment type="catalytic activity">
    <reaction evidence="7">
        <text>[protein]-L-isoaspartate + S-adenosyl-L-methionine = [protein]-L-isoaspartate alpha-methyl ester + S-adenosyl-L-homocysteine</text>
        <dbReference type="Rhea" id="RHEA:12705"/>
        <dbReference type="Rhea" id="RHEA-COMP:12143"/>
        <dbReference type="Rhea" id="RHEA-COMP:12144"/>
        <dbReference type="ChEBI" id="CHEBI:57856"/>
        <dbReference type="ChEBI" id="CHEBI:59789"/>
        <dbReference type="ChEBI" id="CHEBI:90596"/>
        <dbReference type="ChEBI" id="CHEBI:90598"/>
        <dbReference type="EC" id="2.1.1.77"/>
    </reaction>
</comment>
<dbReference type="NCBIfam" id="NF001453">
    <property type="entry name" value="PRK00312.1"/>
    <property type="match status" value="1"/>
</dbReference>
<keyword evidence="4 7" id="KW-0489">Methyltransferase</keyword>
<accession>A0ABV2SMW9</accession>
<dbReference type="Proteomes" id="UP001549366">
    <property type="component" value="Unassembled WGS sequence"/>
</dbReference>
<dbReference type="Pfam" id="PF01135">
    <property type="entry name" value="PCMT"/>
    <property type="match status" value="1"/>
</dbReference>
<reference evidence="8 9" key="1">
    <citation type="submission" date="2024-06" db="EMBL/GenBank/DDBJ databases">
        <title>Genomic Encyclopedia of Type Strains, Phase V (KMG-V): Genome sequencing to study the core and pangenomes of soil and plant-associated prokaryotes.</title>
        <authorList>
            <person name="Whitman W."/>
        </authorList>
    </citation>
    <scope>NUCLEOTIDE SEQUENCE [LARGE SCALE GENOMIC DNA]</scope>
    <source>
        <strain evidence="8 9">NE40</strain>
    </source>
</reference>
<dbReference type="Gene3D" id="3.40.50.150">
    <property type="entry name" value="Vaccinia Virus protein VP39"/>
    <property type="match status" value="1"/>
</dbReference>
<evidence type="ECO:0000256" key="6">
    <source>
        <dbReference type="ARBA" id="ARBA00022691"/>
    </source>
</evidence>
<organism evidence="8 9">
    <name type="scientific">Endozoicomonas lisbonensis</name>
    <dbReference type="NCBI Taxonomy" id="3120522"/>
    <lineage>
        <taxon>Bacteria</taxon>
        <taxon>Pseudomonadati</taxon>
        <taxon>Pseudomonadota</taxon>
        <taxon>Gammaproteobacteria</taxon>
        <taxon>Oceanospirillales</taxon>
        <taxon>Endozoicomonadaceae</taxon>
        <taxon>Endozoicomonas</taxon>
    </lineage>
</organism>
<evidence type="ECO:0000256" key="3">
    <source>
        <dbReference type="ARBA" id="ARBA00022490"/>
    </source>
</evidence>
<dbReference type="GO" id="GO:0004719">
    <property type="term" value="F:protein-L-isoaspartate (D-aspartate) O-methyltransferase activity"/>
    <property type="evidence" value="ECO:0007669"/>
    <property type="project" value="UniProtKB-EC"/>
</dbReference>
<dbReference type="PANTHER" id="PTHR11579:SF0">
    <property type="entry name" value="PROTEIN-L-ISOASPARTATE(D-ASPARTATE) O-METHYLTRANSFERASE"/>
    <property type="match status" value="1"/>
</dbReference>
<evidence type="ECO:0000256" key="1">
    <source>
        <dbReference type="ARBA" id="ARBA00004496"/>
    </source>
</evidence>
<dbReference type="HAMAP" id="MF_00090">
    <property type="entry name" value="PIMT"/>
    <property type="match status" value="1"/>
</dbReference>
<dbReference type="EMBL" id="JBEWTB010000002">
    <property type="protein sequence ID" value="MET4759114.1"/>
    <property type="molecule type" value="Genomic_DNA"/>
</dbReference>
<keyword evidence="3 7" id="KW-0963">Cytoplasm</keyword>
<dbReference type="SUPFAM" id="SSF53335">
    <property type="entry name" value="S-adenosyl-L-methionine-dependent methyltransferases"/>
    <property type="match status" value="1"/>
</dbReference>
<keyword evidence="6 7" id="KW-0949">S-adenosyl-L-methionine</keyword>
<dbReference type="RefSeq" id="WP_354009134.1">
    <property type="nucleotide sequence ID" value="NZ_JBEWTA010000001.1"/>
</dbReference>
<comment type="function">
    <text evidence="7">Catalyzes the methyl esterification of L-isoaspartyl residues in peptides and proteins that result from spontaneous decomposition of normal L-aspartyl and L-asparaginyl residues. It plays a role in the repair and/or degradation of damaged proteins.</text>
</comment>
<keyword evidence="9" id="KW-1185">Reference proteome</keyword>
<dbReference type="NCBIfam" id="TIGR00080">
    <property type="entry name" value="pimt"/>
    <property type="match status" value="1"/>
</dbReference>
<dbReference type="PANTHER" id="PTHR11579">
    <property type="entry name" value="PROTEIN-L-ISOASPARTATE O-METHYLTRANSFERASE"/>
    <property type="match status" value="1"/>
</dbReference>
<dbReference type="EC" id="2.1.1.77" evidence="7"/>